<keyword evidence="3" id="KW-1185">Reference proteome</keyword>
<gene>
    <name evidence="2" type="ORF">C41B8_01365</name>
</gene>
<dbReference type="RefSeq" id="WP_037332962.1">
    <property type="nucleotide sequence ID" value="NZ_APNK01000001.1"/>
</dbReference>
<dbReference type="PROSITE" id="PS51071">
    <property type="entry name" value="HTH_RPIR"/>
    <property type="match status" value="1"/>
</dbReference>
<dbReference type="eggNOG" id="COG1737">
    <property type="taxonomic scope" value="Bacteria"/>
</dbReference>
<dbReference type="InterPro" id="IPR009057">
    <property type="entry name" value="Homeodomain-like_sf"/>
</dbReference>
<evidence type="ECO:0000259" key="1">
    <source>
        <dbReference type="PROSITE" id="PS51071"/>
    </source>
</evidence>
<dbReference type="Gene3D" id="1.10.10.10">
    <property type="entry name" value="Winged helix-like DNA-binding domain superfamily/Winged helix DNA-binding domain"/>
    <property type="match status" value="1"/>
</dbReference>
<evidence type="ECO:0000313" key="3">
    <source>
        <dbReference type="Proteomes" id="UP000028302"/>
    </source>
</evidence>
<dbReference type="InterPro" id="IPR046348">
    <property type="entry name" value="SIS_dom_sf"/>
</dbReference>
<evidence type="ECO:0000313" key="2">
    <source>
        <dbReference type="EMBL" id="KEZ79356.1"/>
    </source>
</evidence>
<dbReference type="Pfam" id="PF01418">
    <property type="entry name" value="HTH_6"/>
    <property type="match status" value="1"/>
</dbReference>
<organism evidence="2 3">
    <name type="scientific">Salinisphaera hydrothermalis (strain C41B8)</name>
    <dbReference type="NCBI Taxonomy" id="1304275"/>
    <lineage>
        <taxon>Bacteria</taxon>
        <taxon>Pseudomonadati</taxon>
        <taxon>Pseudomonadota</taxon>
        <taxon>Gammaproteobacteria</taxon>
        <taxon>Salinisphaerales</taxon>
        <taxon>Salinisphaeraceae</taxon>
        <taxon>Salinisphaera</taxon>
    </lineage>
</organism>
<dbReference type="AlphaFoldDB" id="A0A084IRM2"/>
<dbReference type="GO" id="GO:0097367">
    <property type="term" value="F:carbohydrate derivative binding"/>
    <property type="evidence" value="ECO:0007669"/>
    <property type="project" value="InterPro"/>
</dbReference>
<dbReference type="PANTHER" id="PTHR30514">
    <property type="entry name" value="GLUCOKINASE"/>
    <property type="match status" value="1"/>
</dbReference>
<dbReference type="GO" id="GO:0003700">
    <property type="term" value="F:DNA-binding transcription factor activity"/>
    <property type="evidence" value="ECO:0007669"/>
    <property type="project" value="InterPro"/>
</dbReference>
<dbReference type="PANTHER" id="PTHR30514:SF18">
    <property type="entry name" value="RPIR-FAMILY TRANSCRIPTIONAL REGULATOR"/>
    <property type="match status" value="1"/>
</dbReference>
<dbReference type="GO" id="GO:1901135">
    <property type="term" value="P:carbohydrate derivative metabolic process"/>
    <property type="evidence" value="ECO:0007669"/>
    <property type="project" value="InterPro"/>
</dbReference>
<dbReference type="InterPro" id="IPR047640">
    <property type="entry name" value="RpiR-like"/>
</dbReference>
<dbReference type="SUPFAM" id="SSF46689">
    <property type="entry name" value="Homeodomain-like"/>
    <property type="match status" value="1"/>
</dbReference>
<dbReference type="OrthoDB" id="257751at2"/>
<comment type="caution">
    <text evidence="2">The sequence shown here is derived from an EMBL/GenBank/DDBJ whole genome shotgun (WGS) entry which is preliminary data.</text>
</comment>
<name>A0A084IRM2_SALHC</name>
<proteinExistence type="predicted"/>
<feature type="domain" description="HTH rpiR-type" evidence="1">
    <location>
        <begin position="8"/>
        <end position="84"/>
    </location>
</feature>
<dbReference type="Proteomes" id="UP000028302">
    <property type="component" value="Unassembled WGS sequence"/>
</dbReference>
<dbReference type="STRING" id="1304275.C41B8_01365"/>
<accession>A0A084IRM2</accession>
<dbReference type="EMBL" id="APNK01000001">
    <property type="protein sequence ID" value="KEZ79356.1"/>
    <property type="molecule type" value="Genomic_DNA"/>
</dbReference>
<protein>
    <submittedName>
        <fullName evidence="2">RpiR family transcriptional regulator</fullName>
    </submittedName>
</protein>
<dbReference type="InterPro" id="IPR000281">
    <property type="entry name" value="HTH_RpiR"/>
</dbReference>
<dbReference type="SUPFAM" id="SSF53697">
    <property type="entry name" value="SIS domain"/>
    <property type="match status" value="1"/>
</dbReference>
<dbReference type="InterPro" id="IPR036388">
    <property type="entry name" value="WH-like_DNA-bd_sf"/>
</dbReference>
<reference evidence="2 3" key="1">
    <citation type="submission" date="2013-03" db="EMBL/GenBank/DDBJ databases">
        <title>Salinisphaera hydrothermalis C41B8 Genome Sequencing.</title>
        <authorList>
            <person name="Li C."/>
            <person name="Lai Q."/>
            <person name="Shao Z."/>
        </authorList>
    </citation>
    <scope>NUCLEOTIDE SEQUENCE [LARGE SCALE GENOMIC DNA]</scope>
    <source>
        <strain evidence="2 3">C41B8</strain>
    </source>
</reference>
<dbReference type="Gene3D" id="3.40.50.10490">
    <property type="entry name" value="Glucose-6-phosphate isomerase like protein, domain 1"/>
    <property type="match status" value="1"/>
</dbReference>
<sequence>MSKAEESSLLTERVEQLEGGLSPSERTLYATLQANLENLAFETGASLAQKSGVSPNTVSRFLRRLGYKGLNGLKDALRDDLRTRSLLNATLVERVEHQPADLMGHLNAEINALKDFAEQLGGAHWRTIVSRVAAAERVFVSGFQTVRGLAEDFANRLALVRPGVEFIDLYSGVLGQWIDSRDERCCVVLIDITPYAEAGITFANDCLASETDLVVFSDEYGIARYIDTPYIVSMKTQTGLILESTGGLTSALNVLLHCVASEHKTDLRERMEAYRARVQNLRLYTK</sequence>
<dbReference type="GO" id="GO:0003677">
    <property type="term" value="F:DNA binding"/>
    <property type="evidence" value="ECO:0007669"/>
    <property type="project" value="InterPro"/>
</dbReference>
<dbReference type="PATRIC" id="fig|1304275.5.peg.276"/>